<reference evidence="8" key="1">
    <citation type="journal article" date="2020" name="Stud. Mycol.">
        <title>101 Dothideomycetes genomes: a test case for predicting lifestyles and emergence of pathogens.</title>
        <authorList>
            <person name="Haridas S."/>
            <person name="Albert R."/>
            <person name="Binder M."/>
            <person name="Bloem J."/>
            <person name="Labutti K."/>
            <person name="Salamov A."/>
            <person name="Andreopoulos B."/>
            <person name="Baker S."/>
            <person name="Barry K."/>
            <person name="Bills G."/>
            <person name="Bluhm B."/>
            <person name="Cannon C."/>
            <person name="Castanera R."/>
            <person name="Culley D."/>
            <person name="Daum C."/>
            <person name="Ezra D."/>
            <person name="Gonzalez J."/>
            <person name="Henrissat B."/>
            <person name="Kuo A."/>
            <person name="Liang C."/>
            <person name="Lipzen A."/>
            <person name="Lutzoni F."/>
            <person name="Magnuson J."/>
            <person name="Mondo S."/>
            <person name="Nolan M."/>
            <person name="Ohm R."/>
            <person name="Pangilinan J."/>
            <person name="Park H.-J."/>
            <person name="Ramirez L."/>
            <person name="Alfaro M."/>
            <person name="Sun H."/>
            <person name="Tritt A."/>
            <person name="Yoshinaga Y."/>
            <person name="Zwiers L.-H."/>
            <person name="Turgeon B."/>
            <person name="Goodwin S."/>
            <person name="Spatafora J."/>
            <person name="Crous P."/>
            <person name="Grigoriev I."/>
        </authorList>
    </citation>
    <scope>NUCLEOTIDE SEQUENCE</scope>
    <source>
        <strain evidence="8">CBS 119925</strain>
    </source>
</reference>
<keyword evidence="4" id="KW-0804">Transcription</keyword>
<dbReference type="GO" id="GO:0003677">
    <property type="term" value="F:DNA binding"/>
    <property type="evidence" value="ECO:0007669"/>
    <property type="project" value="UniProtKB-KW"/>
</dbReference>
<dbReference type="PANTHER" id="PTHR31069">
    <property type="entry name" value="OLEATE-ACTIVATED TRANSCRIPTION FACTOR 1-RELATED"/>
    <property type="match status" value="1"/>
</dbReference>
<dbReference type="GO" id="GO:0000981">
    <property type="term" value="F:DNA-binding transcription factor activity, RNA polymerase II-specific"/>
    <property type="evidence" value="ECO:0007669"/>
    <property type="project" value="InterPro"/>
</dbReference>
<dbReference type="OrthoDB" id="4356994at2759"/>
<dbReference type="CDD" id="cd00067">
    <property type="entry name" value="GAL4"/>
    <property type="match status" value="1"/>
</dbReference>
<evidence type="ECO:0000313" key="8">
    <source>
        <dbReference type="EMBL" id="KAF2746473.1"/>
    </source>
</evidence>
<sequence length="363" mass="40439">MAESLSAQTEGSTGEKLHTACDECRTRKLKCSGDWPLCARCRREQIQCVYSPQKQMGRPKKRRREEPTLTPTHIPDVPQLHQPAHWDPAIHEDNDTFALPADYALLNFTTTDDFMLPPYSGSPQYPLSLHTNQADCSEVTISSSTAVSAAPINGASQTETPCTCLSLVFLATSELQAMSVKFPAALRPLRDAMRTALSILKCENCPKQFLSAMQNTQSLLGLLMAIAERFHRILKNIDAETDELDRTGEKKLFRLGDHNPSVQHLHTQTLDCPMGFDILLDGTEWKTLAKKALRAEVIGGGTGVVTLIALLDQFEQRQEIYHSSHVEERVSMFGNDNCCNTGDHNCVRGINQVRGMIANMQWK</sequence>
<protein>
    <recommendedName>
        <fullName evidence="7">Zn(2)-C6 fungal-type domain-containing protein</fullName>
    </recommendedName>
</protein>
<dbReference type="PROSITE" id="PS00463">
    <property type="entry name" value="ZN2_CY6_FUNGAL_1"/>
    <property type="match status" value="1"/>
</dbReference>
<evidence type="ECO:0000313" key="9">
    <source>
        <dbReference type="Proteomes" id="UP000799440"/>
    </source>
</evidence>
<keyword evidence="1" id="KW-0479">Metal-binding</keyword>
<accession>A0A6A6V8Q8</accession>
<dbReference type="SMART" id="SM00066">
    <property type="entry name" value="GAL4"/>
    <property type="match status" value="1"/>
</dbReference>
<dbReference type="InterPro" id="IPR036864">
    <property type="entry name" value="Zn2-C6_fun-type_DNA-bd_sf"/>
</dbReference>
<dbReference type="InterPro" id="IPR001138">
    <property type="entry name" value="Zn2Cys6_DnaBD"/>
</dbReference>
<dbReference type="Proteomes" id="UP000799440">
    <property type="component" value="Unassembled WGS sequence"/>
</dbReference>
<feature type="domain" description="Zn(2)-C6 fungal-type" evidence="7">
    <location>
        <begin position="20"/>
        <end position="50"/>
    </location>
</feature>
<keyword evidence="5" id="KW-0539">Nucleus</keyword>
<evidence type="ECO:0000256" key="6">
    <source>
        <dbReference type="SAM" id="MobiDB-lite"/>
    </source>
</evidence>
<dbReference type="PANTHER" id="PTHR31069:SF31">
    <property type="entry name" value="MONODICTYPHENONE CLUSTER TRANSCRIPTION FACTOR-RELATED"/>
    <property type="match status" value="1"/>
</dbReference>
<dbReference type="PROSITE" id="PS50048">
    <property type="entry name" value="ZN2_CY6_FUNGAL_2"/>
    <property type="match status" value="1"/>
</dbReference>
<dbReference type="AlphaFoldDB" id="A0A6A6V8Q8"/>
<gene>
    <name evidence="8" type="ORF">M011DRAFT_82299</name>
</gene>
<evidence type="ECO:0000256" key="1">
    <source>
        <dbReference type="ARBA" id="ARBA00022723"/>
    </source>
</evidence>
<proteinExistence type="predicted"/>
<keyword evidence="3" id="KW-0238">DNA-binding</keyword>
<dbReference type="Pfam" id="PF00172">
    <property type="entry name" value="Zn_clus"/>
    <property type="match status" value="1"/>
</dbReference>
<dbReference type="EMBL" id="MU006577">
    <property type="protein sequence ID" value="KAF2746473.1"/>
    <property type="molecule type" value="Genomic_DNA"/>
</dbReference>
<keyword evidence="9" id="KW-1185">Reference proteome</keyword>
<name>A0A6A6V8Q8_9PLEO</name>
<evidence type="ECO:0000256" key="2">
    <source>
        <dbReference type="ARBA" id="ARBA00023015"/>
    </source>
</evidence>
<evidence type="ECO:0000256" key="5">
    <source>
        <dbReference type="ARBA" id="ARBA00023242"/>
    </source>
</evidence>
<evidence type="ECO:0000256" key="3">
    <source>
        <dbReference type="ARBA" id="ARBA00023125"/>
    </source>
</evidence>
<dbReference type="Gene3D" id="4.10.240.10">
    <property type="entry name" value="Zn(2)-C6 fungal-type DNA-binding domain"/>
    <property type="match status" value="1"/>
</dbReference>
<evidence type="ECO:0000256" key="4">
    <source>
        <dbReference type="ARBA" id="ARBA00023163"/>
    </source>
</evidence>
<dbReference type="InterPro" id="IPR050675">
    <property type="entry name" value="OAF3"/>
</dbReference>
<feature type="region of interest" description="Disordered" evidence="6">
    <location>
        <begin position="53"/>
        <end position="80"/>
    </location>
</feature>
<dbReference type="GO" id="GO:0008270">
    <property type="term" value="F:zinc ion binding"/>
    <property type="evidence" value="ECO:0007669"/>
    <property type="project" value="InterPro"/>
</dbReference>
<organism evidence="8 9">
    <name type="scientific">Sporormia fimetaria CBS 119925</name>
    <dbReference type="NCBI Taxonomy" id="1340428"/>
    <lineage>
        <taxon>Eukaryota</taxon>
        <taxon>Fungi</taxon>
        <taxon>Dikarya</taxon>
        <taxon>Ascomycota</taxon>
        <taxon>Pezizomycotina</taxon>
        <taxon>Dothideomycetes</taxon>
        <taxon>Pleosporomycetidae</taxon>
        <taxon>Pleosporales</taxon>
        <taxon>Sporormiaceae</taxon>
        <taxon>Sporormia</taxon>
    </lineage>
</organism>
<evidence type="ECO:0000259" key="7">
    <source>
        <dbReference type="PROSITE" id="PS50048"/>
    </source>
</evidence>
<keyword evidence="2" id="KW-0805">Transcription regulation</keyword>
<dbReference type="SUPFAM" id="SSF57701">
    <property type="entry name" value="Zn2/Cys6 DNA-binding domain"/>
    <property type="match status" value="1"/>
</dbReference>